<evidence type="ECO:0000313" key="1">
    <source>
        <dbReference type="EMBL" id="SHM12885.1"/>
    </source>
</evidence>
<gene>
    <name evidence="1" type="ORF">SAMN04487860_101145</name>
</gene>
<reference evidence="1 2" key="1">
    <citation type="submission" date="2016-11" db="EMBL/GenBank/DDBJ databases">
        <authorList>
            <person name="Jaros S."/>
            <person name="Januszkiewicz K."/>
            <person name="Wedrychowicz H."/>
        </authorList>
    </citation>
    <scope>NUCLEOTIDE SEQUENCE [LARGE SCALE GENOMIC DNA]</scope>
    <source>
        <strain evidence="1 2">Y1</strain>
    </source>
</reference>
<dbReference type="OrthoDB" id="1824752at2"/>
<protein>
    <recommendedName>
        <fullName evidence="3">DNA binding domain-containing protein, excisionase family</fullName>
    </recommendedName>
</protein>
<sequence>MNENVKSIENIPVMLGIKETAKNFGIAEHHARQLALQGLVKATRAGKKILINQQSVADYFNSCTLSTTDVAIVKPIPFMIR</sequence>
<evidence type="ECO:0000313" key="2">
    <source>
        <dbReference type="Proteomes" id="UP000184394"/>
    </source>
</evidence>
<name>A0A1M7G9U1_RUMFL</name>
<organism evidence="1 2">
    <name type="scientific">Ruminococcus flavefaciens</name>
    <dbReference type="NCBI Taxonomy" id="1265"/>
    <lineage>
        <taxon>Bacteria</taxon>
        <taxon>Bacillati</taxon>
        <taxon>Bacillota</taxon>
        <taxon>Clostridia</taxon>
        <taxon>Eubacteriales</taxon>
        <taxon>Oscillospiraceae</taxon>
        <taxon>Ruminococcus</taxon>
    </lineage>
</organism>
<accession>A0A1M7G9U1</accession>
<evidence type="ECO:0008006" key="3">
    <source>
        <dbReference type="Google" id="ProtNLM"/>
    </source>
</evidence>
<dbReference type="EMBL" id="FRCT01000001">
    <property type="protein sequence ID" value="SHM12885.1"/>
    <property type="molecule type" value="Genomic_DNA"/>
</dbReference>
<dbReference type="AlphaFoldDB" id="A0A1M7G9U1"/>
<dbReference type="RefSeq" id="WP_072947775.1">
    <property type="nucleotide sequence ID" value="NZ_FRCT01000001.1"/>
</dbReference>
<proteinExistence type="predicted"/>
<dbReference type="Proteomes" id="UP000184394">
    <property type="component" value="Unassembled WGS sequence"/>
</dbReference>